<dbReference type="SUPFAM" id="SSF46689">
    <property type="entry name" value="Homeodomain-like"/>
    <property type="match status" value="1"/>
</dbReference>
<proteinExistence type="predicted"/>
<sequence>MVKYSIELKQRVIQDYLSGKGGSTYLAKLHNVGSSSQVRRWIRNYRAE</sequence>
<name>T0TCQ1_LACLC</name>
<dbReference type="Pfam" id="PF13518">
    <property type="entry name" value="HTH_28"/>
    <property type="match status" value="1"/>
</dbReference>
<evidence type="ECO:0000259" key="1">
    <source>
        <dbReference type="Pfam" id="PF13518"/>
    </source>
</evidence>
<dbReference type="AlphaFoldDB" id="T0TCQ1"/>
<organism evidence="2 3">
    <name type="scientific">Lactococcus cremoris subsp. cremoris TIFN6</name>
    <dbReference type="NCBI Taxonomy" id="1234876"/>
    <lineage>
        <taxon>Bacteria</taxon>
        <taxon>Bacillati</taxon>
        <taxon>Bacillota</taxon>
        <taxon>Bacilli</taxon>
        <taxon>Lactobacillales</taxon>
        <taxon>Streptococcaceae</taxon>
        <taxon>Lactococcus</taxon>
        <taxon>Lactococcus cremoris subsp. cremoris</taxon>
    </lineage>
</organism>
<comment type="caution">
    <text evidence="2">The sequence shown here is derived from an EMBL/GenBank/DDBJ whole genome shotgun (WGS) entry which is preliminary data.</text>
</comment>
<dbReference type="InterPro" id="IPR055247">
    <property type="entry name" value="InsJ-like_HTH"/>
</dbReference>
<dbReference type="Proteomes" id="UP000015854">
    <property type="component" value="Unassembled WGS sequence"/>
</dbReference>
<dbReference type="EMBL" id="ATBB01000748">
    <property type="protein sequence ID" value="EQC53523.1"/>
    <property type="molecule type" value="Genomic_DNA"/>
</dbReference>
<feature type="non-terminal residue" evidence="2">
    <location>
        <position position="48"/>
    </location>
</feature>
<gene>
    <name evidence="2" type="ORF">LLT6_15605</name>
</gene>
<protein>
    <recommendedName>
        <fullName evidence="1">Insertion element IS150 protein InsJ-like helix-turn-helix domain-containing protein</fullName>
    </recommendedName>
</protein>
<evidence type="ECO:0000313" key="3">
    <source>
        <dbReference type="Proteomes" id="UP000015854"/>
    </source>
</evidence>
<reference evidence="2 3" key="1">
    <citation type="journal article" date="2013" name="ISME J.">
        <title>Multifactorial diversity sustains microbial community stability.</title>
        <authorList>
            <person name="Erkus O."/>
            <person name="de Jager V.C."/>
            <person name="Spus M."/>
            <person name="van Alen-Boerrigter I.J."/>
            <person name="van Rijswijck I.M."/>
            <person name="Hazelwood L."/>
            <person name="Janssen P.W."/>
            <person name="van Hijum S.A."/>
            <person name="Kleerebezem M."/>
            <person name="Smid E.J."/>
        </authorList>
    </citation>
    <scope>NUCLEOTIDE SEQUENCE [LARGE SCALE GENOMIC DNA]</scope>
    <source>
        <strain evidence="2 3">TIFN6</strain>
    </source>
</reference>
<feature type="domain" description="Insertion element IS150 protein InsJ-like helix-turn-helix" evidence="1">
    <location>
        <begin position="9"/>
        <end position="48"/>
    </location>
</feature>
<dbReference type="InterPro" id="IPR009057">
    <property type="entry name" value="Homeodomain-like_sf"/>
</dbReference>
<accession>T0TCQ1</accession>
<evidence type="ECO:0000313" key="2">
    <source>
        <dbReference type="EMBL" id="EQC53523.1"/>
    </source>
</evidence>